<dbReference type="EMBL" id="CAMGYJ010000010">
    <property type="protein sequence ID" value="CAI0554961.1"/>
    <property type="molecule type" value="Genomic_DNA"/>
</dbReference>
<evidence type="ECO:0000256" key="1">
    <source>
        <dbReference type="SAM" id="MobiDB-lite"/>
    </source>
</evidence>
<feature type="compositionally biased region" description="Basic and acidic residues" evidence="1">
    <location>
        <begin position="91"/>
        <end position="105"/>
    </location>
</feature>
<dbReference type="Proteomes" id="UP001154282">
    <property type="component" value="Unassembled WGS sequence"/>
</dbReference>
<sequence length="105" mass="11849">MGEMGGGDSRPVQGRQSVAGDVRHGGGGGQSVRRGRIEVQRQQGQAQLPGERQAPDHQHKQHHEQQQQQSQQRRDYCCCFSSLCSPPQHQQPDKVHELVEHEPRR</sequence>
<dbReference type="AlphaFoldDB" id="A0AAV0RCZ0"/>
<organism evidence="2 3">
    <name type="scientific">Linum tenue</name>
    <dbReference type="NCBI Taxonomy" id="586396"/>
    <lineage>
        <taxon>Eukaryota</taxon>
        <taxon>Viridiplantae</taxon>
        <taxon>Streptophyta</taxon>
        <taxon>Embryophyta</taxon>
        <taxon>Tracheophyta</taxon>
        <taxon>Spermatophyta</taxon>
        <taxon>Magnoliopsida</taxon>
        <taxon>eudicotyledons</taxon>
        <taxon>Gunneridae</taxon>
        <taxon>Pentapetalae</taxon>
        <taxon>rosids</taxon>
        <taxon>fabids</taxon>
        <taxon>Malpighiales</taxon>
        <taxon>Linaceae</taxon>
        <taxon>Linum</taxon>
    </lineage>
</organism>
<protein>
    <submittedName>
        <fullName evidence="2">Uncharacterized protein</fullName>
    </submittedName>
</protein>
<reference evidence="2" key="1">
    <citation type="submission" date="2022-08" db="EMBL/GenBank/DDBJ databases">
        <authorList>
            <person name="Gutierrez-Valencia J."/>
        </authorList>
    </citation>
    <scope>NUCLEOTIDE SEQUENCE</scope>
</reference>
<keyword evidence="3" id="KW-1185">Reference proteome</keyword>
<proteinExistence type="predicted"/>
<accession>A0AAV0RCZ0</accession>
<evidence type="ECO:0000313" key="2">
    <source>
        <dbReference type="EMBL" id="CAI0554961.1"/>
    </source>
</evidence>
<gene>
    <name evidence="2" type="ORF">LITE_LOCUS47400</name>
</gene>
<feature type="region of interest" description="Disordered" evidence="1">
    <location>
        <begin position="1"/>
        <end position="105"/>
    </location>
</feature>
<name>A0AAV0RCZ0_9ROSI</name>
<evidence type="ECO:0000313" key="3">
    <source>
        <dbReference type="Proteomes" id="UP001154282"/>
    </source>
</evidence>
<comment type="caution">
    <text evidence="2">The sequence shown here is derived from an EMBL/GenBank/DDBJ whole genome shotgun (WGS) entry which is preliminary data.</text>
</comment>